<evidence type="ECO:0000256" key="2">
    <source>
        <dbReference type="SAM" id="Phobius"/>
    </source>
</evidence>
<feature type="transmembrane region" description="Helical" evidence="2">
    <location>
        <begin position="12"/>
        <end position="29"/>
    </location>
</feature>
<gene>
    <name evidence="3" type="ORF">KVA01_23650</name>
</gene>
<dbReference type="AlphaFoldDB" id="A0A4Y4DBS2"/>
<dbReference type="EMBL" id="BJNW01000026">
    <property type="protein sequence ID" value="GED00211.1"/>
    <property type="molecule type" value="Genomic_DNA"/>
</dbReference>
<evidence type="ECO:0000256" key="1">
    <source>
        <dbReference type="SAM" id="MobiDB-lite"/>
    </source>
</evidence>
<protein>
    <submittedName>
        <fullName evidence="3">Uncharacterized protein</fullName>
    </submittedName>
</protein>
<keyword evidence="2" id="KW-1133">Transmembrane helix</keyword>
<proteinExistence type="predicted"/>
<dbReference type="RefSeq" id="WP_141270448.1">
    <property type="nucleotide sequence ID" value="NZ_BJNW01000026.1"/>
</dbReference>
<accession>A0A4Y4DBS2</accession>
<feature type="region of interest" description="Disordered" evidence="1">
    <location>
        <begin position="58"/>
        <end position="109"/>
    </location>
</feature>
<name>A0A4Y4DBS2_KOCVA</name>
<dbReference type="OrthoDB" id="4883384at2"/>
<keyword evidence="2" id="KW-0812">Transmembrane</keyword>
<organism evidence="3 4">
    <name type="scientific">Kocuria varians</name>
    <name type="common">Micrococcus varians</name>
    <dbReference type="NCBI Taxonomy" id="1272"/>
    <lineage>
        <taxon>Bacteria</taxon>
        <taxon>Bacillati</taxon>
        <taxon>Actinomycetota</taxon>
        <taxon>Actinomycetes</taxon>
        <taxon>Micrococcales</taxon>
        <taxon>Micrococcaceae</taxon>
        <taxon>Kocuria</taxon>
    </lineage>
</organism>
<comment type="caution">
    <text evidence="3">The sequence shown here is derived from an EMBL/GenBank/DDBJ whole genome shotgun (WGS) entry which is preliminary data.</text>
</comment>
<keyword evidence="4" id="KW-1185">Reference proteome</keyword>
<evidence type="ECO:0000313" key="4">
    <source>
        <dbReference type="Proteomes" id="UP000315730"/>
    </source>
</evidence>
<keyword evidence="2" id="KW-0472">Membrane</keyword>
<evidence type="ECO:0000313" key="3">
    <source>
        <dbReference type="EMBL" id="GED00211.1"/>
    </source>
</evidence>
<feature type="compositionally biased region" description="Basic and acidic residues" evidence="1">
    <location>
        <begin position="95"/>
        <end position="109"/>
    </location>
</feature>
<sequence length="109" mass="11415">MKFNFRRAKTPAYLTSLALIVIGLLLAVASVSVLAWIVTILGIALNVMAVSITQINEGPSRARGTGTSVVPEPEADTEQHDAVPAARPSSSSLRGAEDRVGTARDSSAR</sequence>
<reference evidence="3 4" key="1">
    <citation type="submission" date="2019-06" db="EMBL/GenBank/DDBJ databases">
        <title>Whole genome shotgun sequence of Kocuria varians NBRC 15358.</title>
        <authorList>
            <person name="Hosoyama A."/>
            <person name="Uohara A."/>
            <person name="Ohji S."/>
            <person name="Ichikawa N."/>
        </authorList>
    </citation>
    <scope>NUCLEOTIDE SEQUENCE [LARGE SCALE GENOMIC DNA]</scope>
    <source>
        <strain evidence="3 4">NBRC 15358</strain>
    </source>
</reference>
<feature type="transmembrane region" description="Helical" evidence="2">
    <location>
        <begin position="35"/>
        <end position="53"/>
    </location>
</feature>
<dbReference type="Proteomes" id="UP000315730">
    <property type="component" value="Unassembled WGS sequence"/>
</dbReference>